<feature type="non-terminal residue" evidence="1">
    <location>
        <position position="25"/>
    </location>
</feature>
<dbReference type="AlphaFoldDB" id="A0A382F9R3"/>
<name>A0A382F9R3_9ZZZZ</name>
<evidence type="ECO:0000313" key="1">
    <source>
        <dbReference type="EMBL" id="SVB59690.1"/>
    </source>
</evidence>
<protein>
    <submittedName>
        <fullName evidence="1">Uncharacterized protein</fullName>
    </submittedName>
</protein>
<proteinExistence type="predicted"/>
<reference evidence="1" key="1">
    <citation type="submission" date="2018-05" db="EMBL/GenBank/DDBJ databases">
        <authorList>
            <person name="Lanie J.A."/>
            <person name="Ng W.-L."/>
            <person name="Kazmierczak K.M."/>
            <person name="Andrzejewski T.M."/>
            <person name="Davidsen T.M."/>
            <person name="Wayne K.J."/>
            <person name="Tettelin H."/>
            <person name="Glass J.I."/>
            <person name="Rusch D."/>
            <person name="Podicherti R."/>
            <person name="Tsui H.-C.T."/>
            <person name="Winkler M.E."/>
        </authorList>
    </citation>
    <scope>NUCLEOTIDE SEQUENCE</scope>
</reference>
<feature type="non-terminal residue" evidence="1">
    <location>
        <position position="1"/>
    </location>
</feature>
<gene>
    <name evidence="1" type="ORF">METZ01_LOCUS212544</name>
</gene>
<organism evidence="1">
    <name type="scientific">marine metagenome</name>
    <dbReference type="NCBI Taxonomy" id="408172"/>
    <lineage>
        <taxon>unclassified sequences</taxon>
        <taxon>metagenomes</taxon>
        <taxon>ecological metagenomes</taxon>
    </lineage>
</organism>
<accession>A0A382F9R3</accession>
<sequence>YTVRPHAYIRTVLPRRGENDSVCRV</sequence>
<dbReference type="EMBL" id="UINC01048754">
    <property type="protein sequence ID" value="SVB59690.1"/>
    <property type="molecule type" value="Genomic_DNA"/>
</dbReference>